<dbReference type="Pfam" id="PF13477">
    <property type="entry name" value="Glyco_trans_4_2"/>
    <property type="match status" value="1"/>
</dbReference>
<feature type="domain" description="Glycosyltransferase subfamily 4-like N-terminal" evidence="2">
    <location>
        <begin position="3"/>
        <end position="146"/>
    </location>
</feature>
<sequence length="367" mass="41791">MNKILILANNDAGLYKFRKELIYELVNNYEVYISLPNGPYIKKLKDMGCKFVNTQINRRGTNPISDLKLLLKYKSIIKEIRPSVVLTYTIKPNIYGGLACRLARAPYIANITGLGTAIENKGILQKISLFLYKIGLKNSSCVFFQNDSNKQFFLKKELVKEKVANLIPGSGVNLKQYSYEKYPDDEKTIRLLYIGRLMKAKGIEELLKASEKVKKLYPNVYFELIGASEEDYTKRINELCELGIIKYHGEQGDVRPFIKNSHSVILPSYHEGTSNVLLESASLGRPILASKVPGCIETFDEGVSGFGFKTRSEDSLVEVIERFINLSYEEKEAMGKAGRIKMEKEFDRNIVIDAYMNEIVKIMKKEI</sequence>
<dbReference type="PANTHER" id="PTHR12526:SF630">
    <property type="entry name" value="GLYCOSYLTRANSFERASE"/>
    <property type="match status" value="1"/>
</dbReference>
<dbReference type="SUPFAM" id="SSF53756">
    <property type="entry name" value="UDP-Glycosyltransferase/glycogen phosphorylase"/>
    <property type="match status" value="1"/>
</dbReference>
<dbReference type="Pfam" id="PF00534">
    <property type="entry name" value="Glycos_transf_1"/>
    <property type="match status" value="1"/>
</dbReference>
<dbReference type="EMBL" id="JBBMFN010000004">
    <property type="protein sequence ID" value="MEQ2464769.1"/>
    <property type="molecule type" value="Genomic_DNA"/>
</dbReference>
<reference evidence="3 4" key="1">
    <citation type="submission" date="2024-03" db="EMBL/GenBank/DDBJ databases">
        <title>Human intestinal bacterial collection.</title>
        <authorList>
            <person name="Pauvert C."/>
            <person name="Hitch T.C.A."/>
            <person name="Clavel T."/>
        </authorList>
    </citation>
    <scope>NUCLEOTIDE SEQUENCE [LARGE SCALE GENOMIC DNA]</scope>
    <source>
        <strain evidence="3 4">CLA-SR-H024</strain>
    </source>
</reference>
<dbReference type="Proteomes" id="UP001465426">
    <property type="component" value="Unassembled WGS sequence"/>
</dbReference>
<dbReference type="InterPro" id="IPR028098">
    <property type="entry name" value="Glyco_trans_4-like_N"/>
</dbReference>
<evidence type="ECO:0000313" key="3">
    <source>
        <dbReference type="EMBL" id="MEQ2464769.1"/>
    </source>
</evidence>
<evidence type="ECO:0000259" key="1">
    <source>
        <dbReference type="Pfam" id="PF00534"/>
    </source>
</evidence>
<accession>A0ABV1EUK0</accession>
<dbReference type="InterPro" id="IPR001296">
    <property type="entry name" value="Glyco_trans_1"/>
</dbReference>
<dbReference type="Gene3D" id="3.40.50.2000">
    <property type="entry name" value="Glycogen Phosphorylase B"/>
    <property type="match status" value="2"/>
</dbReference>
<protein>
    <submittedName>
        <fullName evidence="3">Glycosyltransferase family 4 protein</fullName>
    </submittedName>
</protein>
<dbReference type="PANTHER" id="PTHR12526">
    <property type="entry name" value="GLYCOSYLTRANSFERASE"/>
    <property type="match status" value="1"/>
</dbReference>
<keyword evidence="4" id="KW-1185">Reference proteome</keyword>
<gene>
    <name evidence="3" type="ORF">WMO63_03690</name>
</gene>
<comment type="caution">
    <text evidence="3">The sequence shown here is derived from an EMBL/GenBank/DDBJ whole genome shotgun (WGS) entry which is preliminary data.</text>
</comment>
<name>A0ABV1EUK0_9BACI</name>
<organism evidence="3 4">
    <name type="scientific">Niallia hominis</name>
    <dbReference type="NCBI Taxonomy" id="3133173"/>
    <lineage>
        <taxon>Bacteria</taxon>
        <taxon>Bacillati</taxon>
        <taxon>Bacillota</taxon>
        <taxon>Bacilli</taxon>
        <taxon>Bacillales</taxon>
        <taxon>Bacillaceae</taxon>
        <taxon>Niallia</taxon>
    </lineage>
</organism>
<proteinExistence type="predicted"/>
<evidence type="ECO:0000313" key="4">
    <source>
        <dbReference type="Proteomes" id="UP001465426"/>
    </source>
</evidence>
<evidence type="ECO:0000259" key="2">
    <source>
        <dbReference type="Pfam" id="PF13477"/>
    </source>
</evidence>
<feature type="domain" description="Glycosyl transferase family 1" evidence="1">
    <location>
        <begin position="181"/>
        <end position="339"/>
    </location>
</feature>
<dbReference type="RefSeq" id="WP_349204280.1">
    <property type="nucleotide sequence ID" value="NZ_JBBMFN010000004.1"/>
</dbReference>
<dbReference type="CDD" id="cd03808">
    <property type="entry name" value="GT4_CapM-like"/>
    <property type="match status" value="1"/>
</dbReference>